<dbReference type="Proteomes" id="UP000267469">
    <property type="component" value="Unassembled WGS sequence"/>
</dbReference>
<dbReference type="RefSeq" id="WP_123216912.1">
    <property type="nucleotide sequence ID" value="NZ_RJTM01000106.1"/>
</dbReference>
<dbReference type="OrthoDB" id="1451029at2"/>
<comment type="caution">
    <text evidence="1">The sequence shown here is derived from an EMBL/GenBank/DDBJ whole genome shotgun (WGS) entry which is preliminary data.</text>
</comment>
<keyword evidence="2" id="KW-1185">Reference proteome</keyword>
<dbReference type="AlphaFoldDB" id="A0A3N0E610"/>
<organism evidence="1 2">
    <name type="scientific">Sinomicrobium pectinilyticum</name>
    <dbReference type="NCBI Taxonomy" id="1084421"/>
    <lineage>
        <taxon>Bacteria</taxon>
        <taxon>Pseudomonadati</taxon>
        <taxon>Bacteroidota</taxon>
        <taxon>Flavobacteriia</taxon>
        <taxon>Flavobacteriales</taxon>
        <taxon>Flavobacteriaceae</taxon>
        <taxon>Sinomicrobium</taxon>
    </lineage>
</organism>
<name>A0A3N0E610_SINP1</name>
<dbReference type="EMBL" id="RJTM01000106">
    <property type="protein sequence ID" value="RNL83266.1"/>
    <property type="molecule type" value="Genomic_DNA"/>
</dbReference>
<accession>A0A3N0E610</accession>
<proteinExistence type="predicted"/>
<gene>
    <name evidence="1" type="ORF">ED312_15395</name>
</gene>
<protein>
    <submittedName>
        <fullName evidence="1">Uncharacterized protein</fullName>
    </submittedName>
</protein>
<evidence type="ECO:0000313" key="2">
    <source>
        <dbReference type="Proteomes" id="UP000267469"/>
    </source>
</evidence>
<evidence type="ECO:0000313" key="1">
    <source>
        <dbReference type="EMBL" id="RNL83266.1"/>
    </source>
</evidence>
<sequence>MKPSIEKLVTHLERTGKDHPPTLWKHPFYKDKYQVYFFYVEDHWELVTFVEALISICRYTLERDGVPLETPEHQLDLYRECLLKLAERLTPKGDISALDGVHEYMHTEKLHPFMHKNNSSGK</sequence>
<reference evidence="1 2" key="1">
    <citation type="submission" date="2018-10" db="EMBL/GenBank/DDBJ databases">
        <title>Sinomicrobium pectinilyticum sp. nov., a pectinase-producing bacterium isolated from alkaline and saline soil, and emended description of the genus Sinomicrobium.</title>
        <authorList>
            <person name="Cheng B."/>
            <person name="Li C."/>
            <person name="Lai Q."/>
            <person name="Du M."/>
            <person name="Shao Z."/>
            <person name="Xu P."/>
            <person name="Yang C."/>
        </authorList>
    </citation>
    <scope>NUCLEOTIDE SEQUENCE [LARGE SCALE GENOMIC DNA]</scope>
    <source>
        <strain evidence="1 2">5DNS001</strain>
    </source>
</reference>